<comment type="similarity">
    <text evidence="1">Belongs to the NDUFAF4 family.</text>
</comment>
<evidence type="ECO:0000256" key="4">
    <source>
        <dbReference type="SAM" id="MobiDB-lite"/>
    </source>
</evidence>
<evidence type="ECO:0000313" key="5">
    <source>
        <dbReference type="EMBL" id="CAK8671914.1"/>
    </source>
</evidence>
<organism evidence="5 6">
    <name type="scientific">Clavelina lepadiformis</name>
    <name type="common">Light-bulb sea squirt</name>
    <name type="synonym">Ascidia lepadiformis</name>
    <dbReference type="NCBI Taxonomy" id="159417"/>
    <lineage>
        <taxon>Eukaryota</taxon>
        <taxon>Metazoa</taxon>
        <taxon>Chordata</taxon>
        <taxon>Tunicata</taxon>
        <taxon>Ascidiacea</taxon>
        <taxon>Aplousobranchia</taxon>
        <taxon>Clavelinidae</taxon>
        <taxon>Clavelina</taxon>
    </lineage>
</organism>
<dbReference type="Pfam" id="PF06784">
    <property type="entry name" value="UPF0240"/>
    <property type="match status" value="1"/>
</dbReference>
<proteinExistence type="inferred from homology"/>
<dbReference type="Proteomes" id="UP001642483">
    <property type="component" value="Unassembled WGS sequence"/>
</dbReference>
<dbReference type="PANTHER" id="PTHR13338">
    <property type="entry name" value="UPF0240 PROTEIN"/>
    <property type="match status" value="1"/>
</dbReference>
<evidence type="ECO:0000313" key="6">
    <source>
        <dbReference type="Proteomes" id="UP001642483"/>
    </source>
</evidence>
<accession>A0ABP0F0G9</accession>
<protein>
    <recommendedName>
        <fullName evidence="3">NADH dehydrogenase [ubiquinone] 1 alpha subcomplex assembly factor 4</fullName>
    </recommendedName>
</protein>
<comment type="caution">
    <text evidence="5">The sequence shown here is derived from an EMBL/GenBank/DDBJ whole genome shotgun (WGS) entry which is preliminary data.</text>
</comment>
<reference evidence="5 6" key="1">
    <citation type="submission" date="2024-02" db="EMBL/GenBank/DDBJ databases">
        <authorList>
            <person name="Daric V."/>
            <person name="Darras S."/>
        </authorList>
    </citation>
    <scope>NUCLEOTIDE SEQUENCE [LARGE SCALE GENOMIC DNA]</scope>
</reference>
<feature type="region of interest" description="Disordered" evidence="4">
    <location>
        <begin position="99"/>
        <end position="122"/>
    </location>
</feature>
<evidence type="ECO:0000256" key="2">
    <source>
        <dbReference type="ARBA" id="ARBA00011265"/>
    </source>
</evidence>
<dbReference type="EMBL" id="CAWYQH010000001">
    <property type="protein sequence ID" value="CAK8671914.1"/>
    <property type="molecule type" value="Genomic_DNA"/>
</dbReference>
<evidence type="ECO:0000256" key="3">
    <source>
        <dbReference type="ARBA" id="ARBA00021777"/>
    </source>
</evidence>
<evidence type="ECO:0000256" key="1">
    <source>
        <dbReference type="ARBA" id="ARBA00010698"/>
    </source>
</evidence>
<dbReference type="InterPro" id="IPR009622">
    <property type="entry name" value="NDUFAF4"/>
</dbReference>
<dbReference type="PANTHER" id="PTHR13338:SF4">
    <property type="entry name" value="NADH DEHYDROGENASE [UBIQUINONE] 1 ALPHA SUBCOMPLEX ASSEMBLY FACTOR 4"/>
    <property type="match status" value="1"/>
</dbReference>
<keyword evidence="6" id="KW-1185">Reference proteome</keyword>
<sequence>MGFIDKLGKVASTIVIKTVDSGKALGTQVHRKVRKPFRYYMAQERAEQALEKQKEVPKRSPLNLPKMEFSKEHIASRKKMMNERMEKNNQLLENLKHIKVMSHDPPEGSKTSEDNEQTKNLPQRRVFTDSLRTSDIPRGLVHLETLINILHNHDIDPTEWTNDAIADKFKLRDSDVKDLLSNFSLIKPEDKFVKSRTEQTI</sequence>
<feature type="compositionally biased region" description="Basic and acidic residues" evidence="4">
    <location>
        <begin position="101"/>
        <end position="117"/>
    </location>
</feature>
<gene>
    <name evidence="5" type="ORF">CVLEPA_LOCUS943</name>
</gene>
<comment type="subunit">
    <text evidence="2">Binds calmodulin. Interacts with NDUFAF3.</text>
</comment>
<name>A0ABP0F0G9_CLALP</name>